<gene>
    <name evidence="4" type="ORF">QYE76_028560</name>
</gene>
<dbReference type="Gene3D" id="4.10.60.10">
    <property type="entry name" value="Zinc finger, CCHC-type"/>
    <property type="match status" value="1"/>
</dbReference>
<feature type="compositionally biased region" description="Basic and acidic residues" evidence="2">
    <location>
        <begin position="50"/>
        <end position="63"/>
    </location>
</feature>
<dbReference type="InterPro" id="IPR001878">
    <property type="entry name" value="Znf_CCHC"/>
</dbReference>
<dbReference type="Pfam" id="PF13966">
    <property type="entry name" value="zf-RVT"/>
    <property type="match status" value="1"/>
</dbReference>
<comment type="caution">
    <text evidence="4">The sequence shown here is derived from an EMBL/GenBank/DDBJ whole genome shotgun (WGS) entry which is preliminary data.</text>
</comment>
<sequence length="1363" mass="148069">MPPPGSTASQCRRGELPSPASSTPMRASGGAWEDSWCHTARVRVRLGDAGGDRSRGRDRDPSPRTRRPRRRQGALPASREASELVTANSFAALGWSESDSETATGADLRRGLGPDAFCADLVGGARWDLPQTRGAAREGEVPEMEDGRTAVVVESSPTSVLPDLGSLSEFPLLPTALLGCDGQGRSPQLGTPARVSLGSFLVGEVAVELGSLPPAARAEQLQGEPLGFPRGGAGCTPLGAGPGGPIAQELVCPDGPAQGSGLGCLVVRAAEPLDARHVDRELQSSTQMDADTDRGNLGFQPPPTIFDATEPEPKPLSTPPTTPALPFQSSWGWTETAAGSVPSRSWAATAVGGEIKICDRNWTESKRNTDGSSASGMWSSNDAEKKKEGSRNAGAESSGGLLPHLRICGGRDSGRGAGRVQGSAQGERAPQARSSSEGGATTASDAAHIICYNCGKPGHFQAECKDEPFCLKCNKDGHLSAMCASLAKASEPYWAGFGCDGVGFTCCDMPEEELLPPAPNAALVILENGSLSAEQMEEELKDLVDEEWDWHVQKLNESDFAMFFPSKESLRMAIRGGGLTLPTSKLHVIVTTNSGDPAAAEQLVEVWVKLFEVPPPYRQAVRILLAARELGRPIAVDEQSLDSPLEPVRLLVGYKPSTRLPPHFLLFVNSQGFKVRVVPELAPSSIEGSGPPPPPPRHTEDKDDDPEESEGDGWDGRRGEHNQKAKEATKTGAGPSVPPKRKSVPLTGEEGNSLAAGPKLPASAMSQYGSNLAGEGDIFPVLAKIVQQVADSEKQAVESAGSGSDQSPPSPSIMMDSTSPEEEDGSPRSRPSLWKAQRLSVEDREEAGIESPISWDTDPEAMLARERRSKSNADRPSLRRSPARKEVAIQLDFSEEQPKGKETVAEETLMEGEVIAELTASVTRAPRRKSHPPVAARTIARGAGSSSIPIMEKAMQRAKDKVPAETSLGSDHTPLIFDSGKGVPPKSNMFFFETGWLEIEGFQDLLQDFWGELSSRVRGRDIVDWWKFMSTGLRQKLKGWNANKGRENRDHKQLLIQRIKELDEKADAVGIVEDEWAFRYHLEEQLLAVFRREEEYWRQREKELEDIVMDMKSDTAPGPDGFPVHFFKKFWNIVKHGVLHILNDFILGRIDIARLNFGVLSLIPKGGSQFWRSIHKIKHFFKLGARYKVRDGQRTLFWLDKWHGDRALKDKFPRLFDIALAQGCSVQQVCGGSTQMGFRRALDAEGLQDWQQLRDVIENAELSEGQDEISWDLEQSGRFSVSSMYRKLSAGASIAHFKDVWAARIPLKVRIFSWQLVLDRLPSSLNIAARHGPGNGRCSLCGVEEDASHIFFGCSPASDCIDS</sequence>
<name>A0AAD8QNX0_LOLMU</name>
<keyword evidence="1" id="KW-0863">Zinc-finger</keyword>
<feature type="compositionally biased region" description="Basic and acidic residues" evidence="2">
    <location>
        <begin position="863"/>
        <end position="885"/>
    </location>
</feature>
<keyword evidence="1" id="KW-0862">Zinc</keyword>
<dbReference type="Pfam" id="PF00098">
    <property type="entry name" value="zf-CCHC"/>
    <property type="match status" value="1"/>
</dbReference>
<evidence type="ECO:0000259" key="3">
    <source>
        <dbReference type="PROSITE" id="PS50158"/>
    </source>
</evidence>
<feature type="region of interest" description="Disordered" evidence="2">
    <location>
        <begin position="683"/>
        <end position="774"/>
    </location>
</feature>
<feature type="compositionally biased region" description="Basic and acidic residues" evidence="2">
    <location>
        <begin position="714"/>
        <end position="729"/>
    </location>
</feature>
<accession>A0AAD8QNX0</accession>
<feature type="region of interest" description="Disordered" evidence="2">
    <location>
        <begin position="1"/>
        <end position="82"/>
    </location>
</feature>
<dbReference type="SUPFAM" id="SSF57756">
    <property type="entry name" value="Retrovirus zinc finger-like domains"/>
    <property type="match status" value="1"/>
</dbReference>
<feature type="region of interest" description="Disordered" evidence="2">
    <location>
        <begin position="790"/>
        <end position="885"/>
    </location>
</feature>
<dbReference type="InterPro" id="IPR036875">
    <property type="entry name" value="Znf_CCHC_sf"/>
</dbReference>
<dbReference type="InterPro" id="IPR026960">
    <property type="entry name" value="RVT-Znf"/>
</dbReference>
<evidence type="ECO:0000256" key="2">
    <source>
        <dbReference type="SAM" id="MobiDB-lite"/>
    </source>
</evidence>
<feature type="compositionally biased region" description="Polar residues" evidence="2">
    <location>
        <begin position="1"/>
        <end position="10"/>
    </location>
</feature>
<dbReference type="PROSITE" id="PS50158">
    <property type="entry name" value="ZF_CCHC"/>
    <property type="match status" value="1"/>
</dbReference>
<feature type="compositionally biased region" description="Acidic residues" evidence="2">
    <location>
        <begin position="702"/>
        <end position="713"/>
    </location>
</feature>
<feature type="domain" description="CCHC-type" evidence="3">
    <location>
        <begin position="451"/>
        <end position="466"/>
    </location>
</feature>
<dbReference type="PANTHER" id="PTHR33170">
    <property type="entry name" value="DUF4283 DOMAIN-CONTAINING PROTEIN-RELATED"/>
    <property type="match status" value="1"/>
</dbReference>
<evidence type="ECO:0000313" key="4">
    <source>
        <dbReference type="EMBL" id="KAK1604887.1"/>
    </source>
</evidence>
<feature type="compositionally biased region" description="Pro residues" evidence="2">
    <location>
        <begin position="314"/>
        <end position="323"/>
    </location>
</feature>
<feature type="compositionally biased region" description="Polar residues" evidence="2">
    <location>
        <begin position="370"/>
        <end position="381"/>
    </location>
</feature>
<organism evidence="4 5">
    <name type="scientific">Lolium multiflorum</name>
    <name type="common">Italian ryegrass</name>
    <name type="synonym">Lolium perenne subsp. multiflorum</name>
    <dbReference type="NCBI Taxonomy" id="4521"/>
    <lineage>
        <taxon>Eukaryota</taxon>
        <taxon>Viridiplantae</taxon>
        <taxon>Streptophyta</taxon>
        <taxon>Embryophyta</taxon>
        <taxon>Tracheophyta</taxon>
        <taxon>Spermatophyta</taxon>
        <taxon>Magnoliopsida</taxon>
        <taxon>Liliopsida</taxon>
        <taxon>Poales</taxon>
        <taxon>Poaceae</taxon>
        <taxon>BOP clade</taxon>
        <taxon>Pooideae</taxon>
        <taxon>Poodae</taxon>
        <taxon>Poeae</taxon>
        <taxon>Poeae Chloroplast Group 2 (Poeae type)</taxon>
        <taxon>Loliodinae</taxon>
        <taxon>Loliinae</taxon>
        <taxon>Lolium</taxon>
    </lineage>
</organism>
<dbReference type="Proteomes" id="UP001231189">
    <property type="component" value="Unassembled WGS sequence"/>
</dbReference>
<protein>
    <recommendedName>
        <fullName evidence="3">CCHC-type domain-containing protein</fullName>
    </recommendedName>
</protein>
<evidence type="ECO:0000313" key="5">
    <source>
        <dbReference type="Proteomes" id="UP001231189"/>
    </source>
</evidence>
<feature type="region of interest" description="Disordered" evidence="2">
    <location>
        <begin position="279"/>
        <end position="327"/>
    </location>
</feature>
<reference evidence="4" key="1">
    <citation type="submission" date="2023-07" db="EMBL/GenBank/DDBJ databases">
        <title>A chromosome-level genome assembly of Lolium multiflorum.</title>
        <authorList>
            <person name="Chen Y."/>
            <person name="Copetti D."/>
            <person name="Kolliker R."/>
            <person name="Studer B."/>
        </authorList>
    </citation>
    <scope>NUCLEOTIDE SEQUENCE</scope>
    <source>
        <strain evidence="4">02402/16</strain>
        <tissue evidence="4">Leaf</tissue>
    </source>
</reference>
<keyword evidence="1" id="KW-0479">Metal-binding</keyword>
<proteinExistence type="predicted"/>
<keyword evidence="5" id="KW-1185">Reference proteome</keyword>
<evidence type="ECO:0000256" key="1">
    <source>
        <dbReference type="PROSITE-ProRule" id="PRU00047"/>
    </source>
</evidence>
<dbReference type="EMBL" id="JAUUTY010000007">
    <property type="protein sequence ID" value="KAK1604887.1"/>
    <property type="molecule type" value="Genomic_DNA"/>
</dbReference>
<feature type="region of interest" description="Disordered" evidence="2">
    <location>
        <begin position="364"/>
        <end position="440"/>
    </location>
</feature>
<dbReference type="GO" id="GO:0003676">
    <property type="term" value="F:nucleic acid binding"/>
    <property type="evidence" value="ECO:0007669"/>
    <property type="project" value="InterPro"/>
</dbReference>
<dbReference type="GO" id="GO:0008270">
    <property type="term" value="F:zinc ion binding"/>
    <property type="evidence" value="ECO:0007669"/>
    <property type="project" value="UniProtKB-KW"/>
</dbReference>
<dbReference type="SMART" id="SM00343">
    <property type="entry name" value="ZnF_C2HC"/>
    <property type="match status" value="2"/>
</dbReference>